<comment type="caution">
    <text evidence="3">The sequence shown here is derived from an EMBL/GenBank/DDBJ whole genome shotgun (WGS) entry which is preliminary data.</text>
</comment>
<dbReference type="InterPro" id="IPR014710">
    <property type="entry name" value="RmlC-like_jellyroll"/>
</dbReference>
<dbReference type="SUPFAM" id="SSF51182">
    <property type="entry name" value="RmlC-like cupins"/>
    <property type="match status" value="1"/>
</dbReference>
<evidence type="ECO:0000259" key="2">
    <source>
        <dbReference type="Pfam" id="PF07883"/>
    </source>
</evidence>
<dbReference type="Proteomes" id="UP000283523">
    <property type="component" value="Unassembled WGS sequence"/>
</dbReference>
<dbReference type="Pfam" id="PF07883">
    <property type="entry name" value="Cupin_2"/>
    <property type="match status" value="1"/>
</dbReference>
<proteinExistence type="predicted"/>
<reference evidence="3 4" key="1">
    <citation type="submission" date="2018-08" db="EMBL/GenBank/DDBJ databases">
        <title>Fibrisoma montanum sp. nov., isolated from Danxia mountain soil.</title>
        <authorList>
            <person name="Huang Y."/>
        </authorList>
    </citation>
    <scope>NUCLEOTIDE SEQUENCE [LARGE SCALE GENOMIC DNA]</scope>
    <source>
        <strain evidence="3 4">HYT19</strain>
    </source>
</reference>
<accession>A0A418MJZ9</accession>
<dbReference type="InterPro" id="IPR013096">
    <property type="entry name" value="Cupin_2"/>
</dbReference>
<dbReference type="PANTHER" id="PTHR36440:SF1">
    <property type="entry name" value="PUTATIVE (AFU_ORTHOLOGUE AFUA_8G07350)-RELATED"/>
    <property type="match status" value="1"/>
</dbReference>
<dbReference type="PANTHER" id="PTHR36440">
    <property type="entry name" value="PUTATIVE (AFU_ORTHOLOGUE AFUA_8G07350)-RELATED"/>
    <property type="match status" value="1"/>
</dbReference>
<feature type="chain" id="PRO_5018986266" evidence="1">
    <location>
        <begin position="25"/>
        <end position="187"/>
    </location>
</feature>
<dbReference type="Gene3D" id="2.60.120.10">
    <property type="entry name" value="Jelly Rolls"/>
    <property type="match status" value="1"/>
</dbReference>
<evidence type="ECO:0000256" key="1">
    <source>
        <dbReference type="SAM" id="SignalP"/>
    </source>
</evidence>
<organism evidence="3 4">
    <name type="scientific">Fibrisoma montanum</name>
    <dbReference type="NCBI Taxonomy" id="2305895"/>
    <lineage>
        <taxon>Bacteria</taxon>
        <taxon>Pseudomonadati</taxon>
        <taxon>Bacteroidota</taxon>
        <taxon>Cytophagia</taxon>
        <taxon>Cytophagales</taxon>
        <taxon>Spirosomataceae</taxon>
        <taxon>Fibrisoma</taxon>
    </lineage>
</organism>
<dbReference type="InterPro" id="IPR011051">
    <property type="entry name" value="RmlC_Cupin_sf"/>
</dbReference>
<keyword evidence="4" id="KW-1185">Reference proteome</keyword>
<dbReference type="EMBL" id="QXED01000001">
    <property type="protein sequence ID" value="RIV27734.1"/>
    <property type="molecule type" value="Genomic_DNA"/>
</dbReference>
<keyword evidence="1" id="KW-0732">Signal</keyword>
<dbReference type="OrthoDB" id="1423961at2"/>
<dbReference type="InterPro" id="IPR053146">
    <property type="entry name" value="QDO-like"/>
</dbReference>
<gene>
    <name evidence="3" type="ORF">DYU11_05390</name>
</gene>
<dbReference type="AlphaFoldDB" id="A0A418MJZ9"/>
<dbReference type="RefSeq" id="WP_119666572.1">
    <property type="nucleotide sequence ID" value="NZ_QXED01000001.1"/>
</dbReference>
<evidence type="ECO:0000313" key="3">
    <source>
        <dbReference type="EMBL" id="RIV27734.1"/>
    </source>
</evidence>
<sequence>MQRRLFLQLPLVASSFAFVLPPLAELRNATQKLPKKGVLVRAGQDRYDQPFKFLDATFTVKVSGKDTDGRCVIFDTLRHEKVGPMLHAHTDCDEWFFVMDGEFKFQVGDDILRLKAGDSLLAPLGVPHAFVKTSEGTARLVIMHQPAGTMEEHFRTASLEPDQSLEARRARAEKHGMRYIGPPLKPD</sequence>
<protein>
    <submittedName>
        <fullName evidence="3">Cupin domain-containing protein</fullName>
    </submittedName>
</protein>
<feature type="domain" description="Cupin type-2" evidence="2">
    <location>
        <begin position="86"/>
        <end position="142"/>
    </location>
</feature>
<name>A0A418MJZ9_9BACT</name>
<evidence type="ECO:0000313" key="4">
    <source>
        <dbReference type="Proteomes" id="UP000283523"/>
    </source>
</evidence>
<feature type="signal peptide" evidence="1">
    <location>
        <begin position="1"/>
        <end position="24"/>
    </location>
</feature>